<organism evidence="1 2">
    <name type="scientific">Agathobaculum hominis</name>
    <dbReference type="NCBI Taxonomy" id="2763014"/>
    <lineage>
        <taxon>Bacteria</taxon>
        <taxon>Bacillati</taxon>
        <taxon>Bacillota</taxon>
        <taxon>Clostridia</taxon>
        <taxon>Eubacteriales</taxon>
        <taxon>Butyricicoccaceae</taxon>
        <taxon>Agathobaculum</taxon>
    </lineage>
</organism>
<comment type="caution">
    <text evidence="1">The sequence shown here is derived from an EMBL/GenBank/DDBJ whole genome shotgun (WGS) entry which is preliminary data.</text>
</comment>
<dbReference type="RefSeq" id="WP_186969712.1">
    <property type="nucleotide sequence ID" value="NZ_JACOPK010000004.1"/>
</dbReference>
<evidence type="ECO:0000313" key="2">
    <source>
        <dbReference type="Proteomes" id="UP000641741"/>
    </source>
</evidence>
<gene>
    <name evidence="1" type="ORF">H8S02_05760</name>
</gene>
<dbReference type="Proteomes" id="UP000641741">
    <property type="component" value="Unassembled WGS sequence"/>
</dbReference>
<sequence length="132" mass="14653">MDKKLLDALAAKAEQRAKDRKNAKQFEVAGEMLTFVQPSVDAKLSYAEAMLSESAADTVRACASLIYDCCPDLQDPELHKTLGVTDPYDTVWTLMQPYEVDQLGGKLYRWLGLIGPRDNNTPDTARADTVKN</sequence>
<dbReference type="InterPro" id="IPR038559">
    <property type="entry name" value="XkdN-like_sf"/>
</dbReference>
<name>A0ABR7GMB7_9FIRM</name>
<dbReference type="EMBL" id="JACOPK010000004">
    <property type="protein sequence ID" value="MBC5695453.1"/>
    <property type="molecule type" value="Genomic_DNA"/>
</dbReference>
<evidence type="ECO:0000313" key="1">
    <source>
        <dbReference type="EMBL" id="MBC5695453.1"/>
    </source>
</evidence>
<dbReference type="Gene3D" id="3.30.2220.30">
    <property type="match status" value="1"/>
</dbReference>
<reference evidence="1 2" key="1">
    <citation type="submission" date="2020-08" db="EMBL/GenBank/DDBJ databases">
        <title>Genome public.</title>
        <authorList>
            <person name="Liu C."/>
            <person name="Sun Q."/>
        </authorList>
    </citation>
    <scope>NUCLEOTIDE SEQUENCE [LARGE SCALE GENOMIC DNA]</scope>
    <source>
        <strain evidence="1 2">M2</strain>
    </source>
</reference>
<evidence type="ECO:0008006" key="3">
    <source>
        <dbReference type="Google" id="ProtNLM"/>
    </source>
</evidence>
<protein>
    <recommendedName>
        <fullName evidence="3">Phage XkdN-like tail assembly chaperone protein, TAC</fullName>
    </recommendedName>
</protein>
<proteinExistence type="predicted"/>
<keyword evidence="2" id="KW-1185">Reference proteome</keyword>
<accession>A0ABR7GMB7</accession>